<reference evidence="1 2" key="1">
    <citation type="submission" date="2016-01" db="EMBL/GenBank/DDBJ databases">
        <title>Genome Sequences of Twelve Sporeforming Bacillus Species Isolated from Foods.</title>
        <authorList>
            <person name="Berendsen E.M."/>
            <person name="Wells-Bennik M.H."/>
            <person name="Krawcyk A.O."/>
            <person name="De Jong A."/>
            <person name="Holsappel S."/>
            <person name="Eijlander R.T."/>
            <person name="Kuipers O.P."/>
        </authorList>
    </citation>
    <scope>NUCLEOTIDE SEQUENCE [LARGE SCALE GENOMIC DNA]</scope>
    <source>
        <strain evidence="1 2">B4102</strain>
    </source>
</reference>
<keyword evidence="2" id="KW-1185">Reference proteome</keyword>
<evidence type="ECO:0000313" key="1">
    <source>
        <dbReference type="EMBL" id="KYD11408.1"/>
    </source>
</evidence>
<sequence>MSNSSLKMKQEFVHLLNKILLGSKNTNEKNKFSDFVVSFNSLKQNVK</sequence>
<name>A0A150LGE3_9BACI</name>
<dbReference type="Proteomes" id="UP000075666">
    <property type="component" value="Unassembled WGS sequence"/>
</dbReference>
<proteinExistence type="predicted"/>
<dbReference type="EMBL" id="LQYN01000006">
    <property type="protein sequence ID" value="KYD11408.1"/>
    <property type="molecule type" value="Genomic_DNA"/>
</dbReference>
<dbReference type="PATRIC" id="fig|46224.3.peg.3944"/>
<evidence type="ECO:0000313" key="2">
    <source>
        <dbReference type="Proteomes" id="UP000075666"/>
    </source>
</evidence>
<dbReference type="AlphaFoldDB" id="A0A150LGE3"/>
<gene>
    <name evidence="1" type="ORF">B4102_2136</name>
</gene>
<comment type="caution">
    <text evidence="1">The sequence shown here is derived from an EMBL/GenBank/DDBJ whole genome shotgun (WGS) entry which is preliminary data.</text>
</comment>
<accession>A0A150LGE3</accession>
<organism evidence="1 2">
    <name type="scientific">Heyndrickxia sporothermodurans</name>
    <dbReference type="NCBI Taxonomy" id="46224"/>
    <lineage>
        <taxon>Bacteria</taxon>
        <taxon>Bacillati</taxon>
        <taxon>Bacillota</taxon>
        <taxon>Bacilli</taxon>
        <taxon>Bacillales</taxon>
        <taxon>Bacillaceae</taxon>
        <taxon>Heyndrickxia</taxon>
    </lineage>
</organism>
<protein>
    <submittedName>
        <fullName evidence="1">Uncharacterized protein</fullName>
    </submittedName>
</protein>